<evidence type="ECO:0000313" key="3">
    <source>
        <dbReference type="Proteomes" id="UP001603978"/>
    </source>
</evidence>
<accession>A0ABW7ADG4</accession>
<reference evidence="2 3" key="1">
    <citation type="submission" date="2024-10" db="EMBL/GenBank/DDBJ databases">
        <authorList>
            <person name="Topkara A.R."/>
            <person name="Saygin H."/>
        </authorList>
    </citation>
    <scope>NUCLEOTIDE SEQUENCE [LARGE SCALE GENOMIC DNA]</scope>
    <source>
        <strain evidence="2 3">M3C6</strain>
    </source>
</reference>
<dbReference type="RefSeq" id="WP_393167322.1">
    <property type="nucleotide sequence ID" value="NZ_JBICRM010000010.1"/>
</dbReference>
<sequence>MTSLIRRAALVAAIATAGLTPPDIAHAAAHTPAEMPCPDGKVCAWTMPYGKGEQVVYDQWEAAGFIDPPVSSVQNRTEESWCFYSRPLFSVLGENRRINPGETVESLGFRAQSAHRAGCRRS</sequence>
<gene>
    <name evidence="2" type="ORF">ACFLIM_19450</name>
</gene>
<evidence type="ECO:0000256" key="1">
    <source>
        <dbReference type="SAM" id="SignalP"/>
    </source>
</evidence>
<dbReference type="Pfam" id="PF03995">
    <property type="entry name" value="Inhibitor_I36"/>
    <property type="match status" value="1"/>
</dbReference>
<organism evidence="2 3">
    <name type="scientific">Nonomuraea marmarensis</name>
    <dbReference type="NCBI Taxonomy" id="3351344"/>
    <lineage>
        <taxon>Bacteria</taxon>
        <taxon>Bacillati</taxon>
        <taxon>Actinomycetota</taxon>
        <taxon>Actinomycetes</taxon>
        <taxon>Streptosporangiales</taxon>
        <taxon>Streptosporangiaceae</taxon>
        <taxon>Nonomuraea</taxon>
    </lineage>
</organism>
<keyword evidence="3" id="KW-1185">Reference proteome</keyword>
<dbReference type="Proteomes" id="UP001603978">
    <property type="component" value="Unassembled WGS sequence"/>
</dbReference>
<proteinExistence type="predicted"/>
<feature type="chain" id="PRO_5046913443" evidence="1">
    <location>
        <begin position="28"/>
        <end position="122"/>
    </location>
</feature>
<keyword evidence="1" id="KW-0732">Signal</keyword>
<feature type="signal peptide" evidence="1">
    <location>
        <begin position="1"/>
        <end position="27"/>
    </location>
</feature>
<comment type="caution">
    <text evidence="2">The sequence shown here is derived from an EMBL/GenBank/DDBJ whole genome shotgun (WGS) entry which is preliminary data.</text>
</comment>
<protein>
    <submittedName>
        <fullName evidence="2">Peptidase inhibitor family I36 protein</fullName>
    </submittedName>
</protein>
<name>A0ABW7ADG4_9ACTN</name>
<dbReference type="EMBL" id="JBICRM010000010">
    <property type="protein sequence ID" value="MFG1705370.1"/>
    <property type="molecule type" value="Genomic_DNA"/>
</dbReference>
<evidence type="ECO:0000313" key="2">
    <source>
        <dbReference type="EMBL" id="MFG1705370.1"/>
    </source>
</evidence>